<feature type="domain" description="AAA+ ATPase" evidence="2">
    <location>
        <begin position="289"/>
        <end position="426"/>
    </location>
</feature>
<dbReference type="InterPro" id="IPR001270">
    <property type="entry name" value="ClpA/B"/>
</dbReference>
<dbReference type="Pfam" id="PF17868">
    <property type="entry name" value="AAA_lid_8"/>
    <property type="match status" value="1"/>
</dbReference>
<dbReference type="InterPro" id="IPR003593">
    <property type="entry name" value="AAA+_ATPase"/>
</dbReference>
<dbReference type="Pfam" id="PF20030">
    <property type="entry name" value="bpMoxR"/>
    <property type="match status" value="1"/>
</dbReference>
<dbReference type="SUPFAM" id="SSF52540">
    <property type="entry name" value="P-loop containing nucleoside triphosphate hydrolases"/>
    <property type="match status" value="1"/>
</dbReference>
<dbReference type="SMART" id="SM00382">
    <property type="entry name" value="AAA"/>
    <property type="match status" value="1"/>
</dbReference>
<dbReference type="OrthoDB" id="47330at2759"/>
<dbReference type="PANTHER" id="PTHR32204">
    <property type="entry name" value="ATPASE RAVA"/>
    <property type="match status" value="1"/>
</dbReference>
<organism evidence="3 4">
    <name type="scientific">Symbiodinium natans</name>
    <dbReference type="NCBI Taxonomy" id="878477"/>
    <lineage>
        <taxon>Eukaryota</taxon>
        <taxon>Sar</taxon>
        <taxon>Alveolata</taxon>
        <taxon>Dinophyceae</taxon>
        <taxon>Suessiales</taxon>
        <taxon>Symbiodiniaceae</taxon>
        <taxon>Symbiodinium</taxon>
    </lineage>
</organism>
<dbReference type="PRINTS" id="PR00300">
    <property type="entry name" value="CLPPROTEASEA"/>
</dbReference>
<evidence type="ECO:0000259" key="2">
    <source>
        <dbReference type="SMART" id="SM00382"/>
    </source>
</evidence>
<dbReference type="EMBL" id="CAJNDS010000356">
    <property type="protein sequence ID" value="CAE7197074.1"/>
    <property type="molecule type" value="Genomic_DNA"/>
</dbReference>
<evidence type="ECO:0000256" key="1">
    <source>
        <dbReference type="SAM" id="MobiDB-lite"/>
    </source>
</evidence>
<dbReference type="Proteomes" id="UP000604046">
    <property type="component" value="Unassembled WGS sequence"/>
</dbReference>
<keyword evidence="4" id="KW-1185">Reference proteome</keyword>
<proteinExistence type="predicted"/>
<dbReference type="Gene3D" id="1.10.1780.10">
    <property type="entry name" value="Clp, N-terminal domain"/>
    <property type="match status" value="1"/>
</dbReference>
<protein>
    <submittedName>
        <fullName evidence="3">RavA protein</fullName>
    </submittedName>
</protein>
<evidence type="ECO:0000313" key="3">
    <source>
        <dbReference type="EMBL" id="CAE7197074.1"/>
    </source>
</evidence>
<dbReference type="AlphaFoldDB" id="A0A812J7D6"/>
<dbReference type="InterPro" id="IPR050513">
    <property type="entry name" value="RavA_ATPases"/>
</dbReference>
<gene>
    <name evidence="3" type="primary">ravA</name>
    <name evidence="3" type="ORF">SNAT2548_LOCUS5562</name>
</gene>
<evidence type="ECO:0000313" key="4">
    <source>
        <dbReference type="Proteomes" id="UP000604046"/>
    </source>
</evidence>
<reference evidence="3" key="1">
    <citation type="submission" date="2021-02" db="EMBL/GenBank/DDBJ databases">
        <authorList>
            <person name="Dougan E. K."/>
            <person name="Rhodes N."/>
            <person name="Thang M."/>
            <person name="Chan C."/>
        </authorList>
    </citation>
    <scope>NUCLEOTIDE SEQUENCE</scope>
</reference>
<dbReference type="PANTHER" id="PTHR32204:SF0">
    <property type="entry name" value="ATPASE RAVA"/>
    <property type="match status" value="1"/>
</dbReference>
<dbReference type="InterPro" id="IPR027417">
    <property type="entry name" value="P-loop_NTPase"/>
</dbReference>
<sequence length="604" mass="66098">MFSGHVRQASRQEAKTPRPPQLWDAAPRLQLGIFILFVQLPAQPFLGAARLHGPAPGFQFGEWLLSAELLAVFQEADREARQLGQMCIGEEAAVLGILANRPFAEDLCGQRKLGGMVKALAKMALTRADQLPDIFSRLPCLGSGSLMFTMSRGLQEALAEASRWQKLLQHTGALKIEHLALALVSRHSLDGSRTDYRVLPDLLVSFGVHAADAKCALLERLPGAVAKHLAGATKPANQALRACPGVNSTLTLKSAQKWPELLASSLERLTAGFKERTVEGKLLLLAAIAGEHVLLLGPPGTGKSKLARRLASVCDGQYFERLLTRFTTPEEVWGPLSLQALQSQDKLLRQTSGYLPDAEVAFLDEVFKASPGVLNSLMSILNERVFDNGSDRHEIPLWCMIGASNELPENDVLDALYDRFLLRKTVGHVSDGRYHDFLLGELTTPGSGTVRPSQAHQGKILDCQLCQQACRQAAQQVKVPQRVLNLVAALRKHLRQAAPPIVLSDRRLAKATRLLQVATFTCGGAEVSEVDLLLLQHVFWDRDPEQGEQVRHWLLRNYSAHGEEEALTVAQKSLNRAREKVAGAEKFPGVRRATSVTAPAVPVD</sequence>
<comment type="caution">
    <text evidence="3">The sequence shown here is derived from an EMBL/GenBank/DDBJ whole genome shotgun (WGS) entry which is preliminary data.</text>
</comment>
<dbReference type="InterPro" id="IPR041538">
    <property type="entry name" value="RavA-like_AAA_lid"/>
</dbReference>
<name>A0A812J7D6_9DINO</name>
<accession>A0A812J7D6</accession>
<dbReference type="Gene3D" id="3.40.50.300">
    <property type="entry name" value="P-loop containing nucleotide triphosphate hydrolases"/>
    <property type="match status" value="1"/>
</dbReference>
<dbReference type="InterPro" id="IPR036628">
    <property type="entry name" value="Clp_N_dom_sf"/>
</dbReference>
<dbReference type="GO" id="GO:0005524">
    <property type="term" value="F:ATP binding"/>
    <property type="evidence" value="ECO:0007669"/>
    <property type="project" value="InterPro"/>
</dbReference>
<dbReference type="InterPro" id="IPR045427">
    <property type="entry name" value="MoxR"/>
</dbReference>
<dbReference type="CDD" id="cd00009">
    <property type="entry name" value="AAA"/>
    <property type="match status" value="1"/>
</dbReference>
<feature type="region of interest" description="Disordered" evidence="1">
    <location>
        <begin position="1"/>
        <end position="21"/>
    </location>
</feature>